<organism evidence="1 2">
    <name type="scientific">Melipona bicolor</name>
    <dbReference type="NCBI Taxonomy" id="60889"/>
    <lineage>
        <taxon>Eukaryota</taxon>
        <taxon>Metazoa</taxon>
        <taxon>Ecdysozoa</taxon>
        <taxon>Arthropoda</taxon>
        <taxon>Hexapoda</taxon>
        <taxon>Insecta</taxon>
        <taxon>Pterygota</taxon>
        <taxon>Neoptera</taxon>
        <taxon>Endopterygota</taxon>
        <taxon>Hymenoptera</taxon>
        <taxon>Apocrita</taxon>
        <taxon>Aculeata</taxon>
        <taxon>Apoidea</taxon>
        <taxon>Anthophila</taxon>
        <taxon>Apidae</taxon>
        <taxon>Melipona</taxon>
    </lineage>
</organism>
<dbReference type="EMBL" id="JAHYIQ010000010">
    <property type="protein sequence ID" value="KAK1128679.1"/>
    <property type="molecule type" value="Genomic_DNA"/>
</dbReference>
<evidence type="ECO:0000313" key="1">
    <source>
        <dbReference type="EMBL" id="KAK1128679.1"/>
    </source>
</evidence>
<dbReference type="AlphaFoldDB" id="A0AA40G146"/>
<sequence>MQPRCNIGIINNVTLKTEKKIVKRGVNIAQVDVNLLMEIKISSSVMSGGSPRLWKQYSGPEGRDSKNKAYVEPGAETSLPTIYSKVIETIVDLIRADCRVNTDPAQTDPGEGFAFLPYSWAFNSRERGRGSGWAEDEVWVAGPE</sequence>
<evidence type="ECO:0000313" key="2">
    <source>
        <dbReference type="Proteomes" id="UP001177670"/>
    </source>
</evidence>
<accession>A0AA40G146</accession>
<reference evidence="1" key="1">
    <citation type="submission" date="2021-10" db="EMBL/GenBank/DDBJ databases">
        <title>Melipona bicolor Genome sequencing and assembly.</title>
        <authorList>
            <person name="Araujo N.S."/>
            <person name="Arias M.C."/>
        </authorList>
    </citation>
    <scope>NUCLEOTIDE SEQUENCE</scope>
    <source>
        <strain evidence="1">USP_2M_L1-L4_2017</strain>
        <tissue evidence="1">Whole body</tissue>
    </source>
</reference>
<keyword evidence="2" id="KW-1185">Reference proteome</keyword>
<protein>
    <submittedName>
        <fullName evidence="1">Uncharacterized protein</fullName>
    </submittedName>
</protein>
<proteinExistence type="predicted"/>
<dbReference type="Proteomes" id="UP001177670">
    <property type="component" value="Unassembled WGS sequence"/>
</dbReference>
<comment type="caution">
    <text evidence="1">The sequence shown here is derived from an EMBL/GenBank/DDBJ whole genome shotgun (WGS) entry which is preliminary data.</text>
</comment>
<gene>
    <name evidence="1" type="ORF">K0M31_003134</name>
</gene>
<name>A0AA40G146_9HYME</name>